<dbReference type="Proteomes" id="UP001495147">
    <property type="component" value="Unassembled WGS sequence"/>
</dbReference>
<gene>
    <name evidence="6" type="ORF">ABDJ85_00340</name>
</gene>
<keyword evidence="7" id="KW-1185">Reference proteome</keyword>
<dbReference type="InterPro" id="IPR006139">
    <property type="entry name" value="D-isomer_2_OHA_DH_cat_dom"/>
</dbReference>
<accession>A0ABV0FW25</accession>
<proteinExistence type="inferred from homology"/>
<dbReference type="SUPFAM" id="SSF52283">
    <property type="entry name" value="Formate/glycerate dehydrogenase catalytic domain-like"/>
    <property type="match status" value="1"/>
</dbReference>
<comment type="similarity">
    <text evidence="1 3">Belongs to the D-isomer specific 2-hydroxyacid dehydrogenase family.</text>
</comment>
<dbReference type="InterPro" id="IPR006140">
    <property type="entry name" value="D-isomer_DH_NAD-bd"/>
</dbReference>
<evidence type="ECO:0000259" key="5">
    <source>
        <dbReference type="Pfam" id="PF02826"/>
    </source>
</evidence>
<evidence type="ECO:0000313" key="7">
    <source>
        <dbReference type="Proteomes" id="UP001495147"/>
    </source>
</evidence>
<evidence type="ECO:0000256" key="3">
    <source>
        <dbReference type="RuleBase" id="RU003719"/>
    </source>
</evidence>
<feature type="domain" description="D-isomer specific 2-hydroxyacid dehydrogenase NAD-binding" evidence="5">
    <location>
        <begin position="112"/>
        <end position="293"/>
    </location>
</feature>
<evidence type="ECO:0000313" key="6">
    <source>
        <dbReference type="EMBL" id="MEO3689895.1"/>
    </source>
</evidence>
<dbReference type="InterPro" id="IPR036291">
    <property type="entry name" value="NAD(P)-bd_dom_sf"/>
</dbReference>
<dbReference type="PANTHER" id="PTHR10996:SF257">
    <property type="entry name" value="GLYOXYLATE REDUCTASE 1"/>
    <property type="match status" value="1"/>
</dbReference>
<keyword evidence="2 3" id="KW-0560">Oxidoreductase</keyword>
<protein>
    <submittedName>
        <fullName evidence="6">NAD(P)-dependent oxidoreductase</fullName>
    </submittedName>
</protein>
<dbReference type="Pfam" id="PF02826">
    <property type="entry name" value="2-Hacid_dh_C"/>
    <property type="match status" value="1"/>
</dbReference>
<feature type="domain" description="D-isomer specific 2-hydroxyacid dehydrogenase catalytic" evidence="4">
    <location>
        <begin position="8"/>
        <end position="317"/>
    </location>
</feature>
<dbReference type="Gene3D" id="3.40.50.720">
    <property type="entry name" value="NAD(P)-binding Rossmann-like Domain"/>
    <property type="match status" value="2"/>
</dbReference>
<evidence type="ECO:0000256" key="1">
    <source>
        <dbReference type="ARBA" id="ARBA00005854"/>
    </source>
</evidence>
<dbReference type="InterPro" id="IPR050223">
    <property type="entry name" value="D-isomer_2-hydroxyacid_DH"/>
</dbReference>
<dbReference type="Pfam" id="PF00389">
    <property type="entry name" value="2-Hacid_dh"/>
    <property type="match status" value="1"/>
</dbReference>
<dbReference type="InterPro" id="IPR029753">
    <property type="entry name" value="D-isomer_DH_CS"/>
</dbReference>
<reference evidence="6 7" key="1">
    <citation type="submission" date="2024-05" db="EMBL/GenBank/DDBJ databases">
        <title>Roseateles sp. DJS-2-20 16S ribosomal RNA gene Genome sequencing and assembly.</title>
        <authorList>
            <person name="Woo H."/>
        </authorList>
    </citation>
    <scope>NUCLEOTIDE SEQUENCE [LARGE SCALE GENOMIC DNA]</scope>
    <source>
        <strain evidence="6 7">DJS-2-20</strain>
    </source>
</reference>
<evidence type="ECO:0000259" key="4">
    <source>
        <dbReference type="Pfam" id="PF00389"/>
    </source>
</evidence>
<dbReference type="EMBL" id="JBDPZD010000001">
    <property type="protein sequence ID" value="MEO3689895.1"/>
    <property type="molecule type" value="Genomic_DNA"/>
</dbReference>
<dbReference type="PANTHER" id="PTHR10996">
    <property type="entry name" value="2-HYDROXYACID DEHYDROGENASE-RELATED"/>
    <property type="match status" value="1"/>
</dbReference>
<comment type="caution">
    <text evidence="6">The sequence shown here is derived from an EMBL/GenBank/DDBJ whole genome shotgun (WGS) entry which is preliminary data.</text>
</comment>
<dbReference type="SUPFAM" id="SSF51735">
    <property type="entry name" value="NAD(P)-binding Rossmann-fold domains"/>
    <property type="match status" value="1"/>
</dbReference>
<dbReference type="RefSeq" id="WP_347702736.1">
    <property type="nucleotide sequence ID" value="NZ_JBDPZD010000001.1"/>
</dbReference>
<organism evidence="6 7">
    <name type="scientific">Roseateles paludis</name>
    <dbReference type="NCBI Taxonomy" id="3145238"/>
    <lineage>
        <taxon>Bacteria</taxon>
        <taxon>Pseudomonadati</taxon>
        <taxon>Pseudomonadota</taxon>
        <taxon>Betaproteobacteria</taxon>
        <taxon>Burkholderiales</taxon>
        <taxon>Sphaerotilaceae</taxon>
        <taxon>Roseateles</taxon>
    </lineage>
</organism>
<evidence type="ECO:0000256" key="2">
    <source>
        <dbReference type="ARBA" id="ARBA00023002"/>
    </source>
</evidence>
<name>A0ABV0FW25_9BURK</name>
<sequence>MSTSAHRILVTQPIHAEVHARLRRLGEVDVFPGPGALTPEALAERLRPCTALMGFMTDRVDDALLAQAPQLRVVSAALKGYDSYDAAACARRGIHFASVPDLLTAPTAELGVGLAIALGRHVLAGDAQVRSGQFAGWRPQFYGRGLVSAQVAVIGLGKLGRALCLRLRPFGCRSIMGVDPNAPPPSGVVRVGLDAALATADFVFLTAPLQPDTIGLIGAEQIARTPPGCLWVNIGRGSVVDEAALLAGLQSGHVGGYAADVFAFEDWSLPDRPREIAPALREHPRTVFTPHLGSAVREVRLAIEHAAVDAIERVLVGAA</sequence>
<dbReference type="PROSITE" id="PS00671">
    <property type="entry name" value="D_2_HYDROXYACID_DH_3"/>
    <property type="match status" value="1"/>
</dbReference>